<dbReference type="Pfam" id="PF12869">
    <property type="entry name" value="tRNA_anti-like"/>
    <property type="match status" value="1"/>
</dbReference>
<sequence>MIPLKKKNPWKKRILLTVLALILIGAGIYWYVATEKFADTNDREAAYTVNALDFIREFHDNDSAANAKYRDKIITVNGTISAIEPADSSTVNVKFIDTTTSSYVIFAFQEQHAAEAQTLKEGDVVSIKGSCSGGTFSEILGVEKIDFKRSALNKDKK</sequence>
<keyword evidence="2" id="KW-0449">Lipoprotein</keyword>
<protein>
    <submittedName>
        <fullName evidence="2">OB-fold putative lipoprotein</fullName>
    </submittedName>
</protein>
<evidence type="ECO:0000256" key="1">
    <source>
        <dbReference type="SAM" id="Phobius"/>
    </source>
</evidence>
<evidence type="ECO:0000313" key="3">
    <source>
        <dbReference type="Proteomes" id="UP001165367"/>
    </source>
</evidence>
<reference evidence="2" key="1">
    <citation type="submission" date="2022-01" db="EMBL/GenBank/DDBJ databases">
        <authorList>
            <person name="Jo J.-H."/>
            <person name="Im W.-T."/>
        </authorList>
    </citation>
    <scope>NUCLEOTIDE SEQUENCE</scope>
    <source>
        <strain evidence="2">NA20</strain>
    </source>
</reference>
<accession>A0ABS9KL84</accession>
<evidence type="ECO:0000313" key="2">
    <source>
        <dbReference type="EMBL" id="MCG2613088.1"/>
    </source>
</evidence>
<gene>
    <name evidence="2" type="ORF">LZZ85_02315</name>
</gene>
<dbReference type="InterPro" id="IPR024422">
    <property type="entry name" value="Protein_unknown_function_OB"/>
</dbReference>
<feature type="transmembrane region" description="Helical" evidence="1">
    <location>
        <begin position="14"/>
        <end position="32"/>
    </location>
</feature>
<organism evidence="2 3">
    <name type="scientific">Terrimonas ginsenosidimutans</name>
    <dbReference type="NCBI Taxonomy" id="2908004"/>
    <lineage>
        <taxon>Bacteria</taxon>
        <taxon>Pseudomonadati</taxon>
        <taxon>Bacteroidota</taxon>
        <taxon>Chitinophagia</taxon>
        <taxon>Chitinophagales</taxon>
        <taxon>Chitinophagaceae</taxon>
        <taxon>Terrimonas</taxon>
    </lineage>
</organism>
<dbReference type="EMBL" id="JAKLTR010000001">
    <property type="protein sequence ID" value="MCG2613088.1"/>
    <property type="molecule type" value="Genomic_DNA"/>
</dbReference>
<dbReference type="RefSeq" id="WP_237868313.1">
    <property type="nucleotide sequence ID" value="NZ_JAKLTR010000001.1"/>
</dbReference>
<comment type="caution">
    <text evidence="2">The sequence shown here is derived from an EMBL/GenBank/DDBJ whole genome shotgun (WGS) entry which is preliminary data.</text>
</comment>
<proteinExistence type="predicted"/>
<keyword evidence="3" id="KW-1185">Reference proteome</keyword>
<keyword evidence="1" id="KW-0472">Membrane</keyword>
<keyword evidence="1" id="KW-0812">Transmembrane</keyword>
<name>A0ABS9KL84_9BACT</name>
<keyword evidence="1" id="KW-1133">Transmembrane helix</keyword>
<dbReference type="Proteomes" id="UP001165367">
    <property type="component" value="Unassembled WGS sequence"/>
</dbReference>